<dbReference type="PROSITE" id="PS50011">
    <property type="entry name" value="PROTEIN_KINASE_DOM"/>
    <property type="match status" value="1"/>
</dbReference>
<sequence>MRPDIPSFCPTKSAMCSTWISWMNALCFSPVLQASAQFTLVPNPAPTEIDTFMSTIEVLAAGESSVVYGVDGKRVVKEYTITKNKEELIERRAYQRLGSHPNIARCLGITFSGSIILERGQALRTVSQRTNVAQIPLPRKIRWLRNIAEGLRHIHQKGIVHADVGCQNVILVDPGDRAKIIDSDGCSIDGEDANACYEWFSYRRSMPRVSEQTDIFAYGCLVYEIITGRPPYEEFGTSDYRSYLVRQLYQGAQFPAVSHLPLGPLMQGCWHGTFKSMTEVIQAVDLADRSNRKAKAKFRAASIVGALKSSWTRHRWPSRS</sequence>
<proteinExistence type="predicted"/>
<dbReference type="PANTHER" id="PTHR44329:SF288">
    <property type="entry name" value="MITOGEN-ACTIVATED PROTEIN KINASE KINASE KINASE 20"/>
    <property type="match status" value="1"/>
</dbReference>
<evidence type="ECO:0000256" key="4">
    <source>
        <dbReference type="ARBA" id="ARBA00022840"/>
    </source>
</evidence>
<evidence type="ECO:0000256" key="2">
    <source>
        <dbReference type="ARBA" id="ARBA00022741"/>
    </source>
</evidence>
<dbReference type="Proteomes" id="UP000054342">
    <property type="component" value="Unassembled WGS sequence"/>
</dbReference>
<evidence type="ECO:0000256" key="1">
    <source>
        <dbReference type="ARBA" id="ARBA00022679"/>
    </source>
</evidence>
<dbReference type="InterPro" id="IPR011009">
    <property type="entry name" value="Kinase-like_dom_sf"/>
</dbReference>
<organism evidence="6 7">
    <name type="scientific">Exophiala xenobiotica</name>
    <dbReference type="NCBI Taxonomy" id="348802"/>
    <lineage>
        <taxon>Eukaryota</taxon>
        <taxon>Fungi</taxon>
        <taxon>Dikarya</taxon>
        <taxon>Ascomycota</taxon>
        <taxon>Pezizomycotina</taxon>
        <taxon>Eurotiomycetes</taxon>
        <taxon>Chaetothyriomycetidae</taxon>
        <taxon>Chaetothyriales</taxon>
        <taxon>Herpotrichiellaceae</taxon>
        <taxon>Exophiala</taxon>
    </lineage>
</organism>
<dbReference type="OrthoDB" id="1668230at2759"/>
<evidence type="ECO:0000259" key="5">
    <source>
        <dbReference type="PROSITE" id="PS50011"/>
    </source>
</evidence>
<dbReference type="GO" id="GO:0004674">
    <property type="term" value="F:protein serine/threonine kinase activity"/>
    <property type="evidence" value="ECO:0007669"/>
    <property type="project" value="TreeGrafter"/>
</dbReference>
<keyword evidence="4" id="KW-0067">ATP-binding</keyword>
<dbReference type="AlphaFoldDB" id="A0A0D2EVU2"/>
<dbReference type="HOGENOM" id="CLU_000288_31_3_1"/>
<evidence type="ECO:0000313" key="6">
    <source>
        <dbReference type="EMBL" id="KIW58890.1"/>
    </source>
</evidence>
<evidence type="ECO:0000313" key="7">
    <source>
        <dbReference type="Proteomes" id="UP000054342"/>
    </source>
</evidence>
<protein>
    <recommendedName>
        <fullName evidence="5">Protein kinase domain-containing protein</fullName>
    </recommendedName>
</protein>
<evidence type="ECO:0000256" key="3">
    <source>
        <dbReference type="ARBA" id="ARBA00022777"/>
    </source>
</evidence>
<dbReference type="InterPro" id="IPR000719">
    <property type="entry name" value="Prot_kinase_dom"/>
</dbReference>
<feature type="domain" description="Protein kinase" evidence="5">
    <location>
        <begin position="53"/>
        <end position="317"/>
    </location>
</feature>
<dbReference type="Pfam" id="PF07714">
    <property type="entry name" value="PK_Tyr_Ser-Thr"/>
    <property type="match status" value="1"/>
</dbReference>
<dbReference type="STRING" id="348802.A0A0D2EVU2"/>
<accession>A0A0D2EVU2</accession>
<keyword evidence="7" id="KW-1185">Reference proteome</keyword>
<reference evidence="6 7" key="1">
    <citation type="submission" date="2015-01" db="EMBL/GenBank/DDBJ databases">
        <title>The Genome Sequence of Exophiala xenobiotica CBS118157.</title>
        <authorList>
            <consortium name="The Broad Institute Genomics Platform"/>
            <person name="Cuomo C."/>
            <person name="de Hoog S."/>
            <person name="Gorbushina A."/>
            <person name="Stielow B."/>
            <person name="Teixiera M."/>
            <person name="Abouelleil A."/>
            <person name="Chapman S.B."/>
            <person name="Priest M."/>
            <person name="Young S.K."/>
            <person name="Wortman J."/>
            <person name="Nusbaum C."/>
            <person name="Birren B."/>
        </authorList>
    </citation>
    <scope>NUCLEOTIDE SEQUENCE [LARGE SCALE GENOMIC DNA]</scope>
    <source>
        <strain evidence="6 7">CBS 118157</strain>
    </source>
</reference>
<dbReference type="GO" id="GO:0005524">
    <property type="term" value="F:ATP binding"/>
    <property type="evidence" value="ECO:0007669"/>
    <property type="project" value="UniProtKB-KW"/>
</dbReference>
<dbReference type="RefSeq" id="XP_013319474.1">
    <property type="nucleotide sequence ID" value="XM_013464020.1"/>
</dbReference>
<dbReference type="GeneID" id="25325291"/>
<dbReference type="EMBL" id="KN847318">
    <property type="protein sequence ID" value="KIW58890.1"/>
    <property type="molecule type" value="Genomic_DNA"/>
</dbReference>
<dbReference type="InterPro" id="IPR051681">
    <property type="entry name" value="Ser/Thr_Kinases-Pseudokinases"/>
</dbReference>
<keyword evidence="1" id="KW-0808">Transferase</keyword>
<dbReference type="PANTHER" id="PTHR44329">
    <property type="entry name" value="SERINE/THREONINE-PROTEIN KINASE TNNI3K-RELATED"/>
    <property type="match status" value="1"/>
</dbReference>
<gene>
    <name evidence="6" type="ORF">PV05_03383</name>
</gene>
<name>A0A0D2EVU2_9EURO</name>
<dbReference type="InterPro" id="IPR001245">
    <property type="entry name" value="Ser-Thr/Tyr_kinase_cat_dom"/>
</dbReference>
<dbReference type="Gene3D" id="1.10.510.10">
    <property type="entry name" value="Transferase(Phosphotransferase) domain 1"/>
    <property type="match status" value="1"/>
</dbReference>
<dbReference type="SUPFAM" id="SSF56112">
    <property type="entry name" value="Protein kinase-like (PK-like)"/>
    <property type="match status" value="1"/>
</dbReference>
<keyword evidence="3" id="KW-0418">Kinase</keyword>
<keyword evidence="2" id="KW-0547">Nucleotide-binding</keyword>